<dbReference type="EMBL" id="WIUZ02000022">
    <property type="protein sequence ID" value="KAF9778744.1"/>
    <property type="molecule type" value="Genomic_DNA"/>
</dbReference>
<dbReference type="AlphaFoldDB" id="A0A9P6H453"/>
<dbReference type="Proteomes" id="UP000736335">
    <property type="component" value="Unassembled WGS sequence"/>
</dbReference>
<evidence type="ECO:0000313" key="4">
    <source>
        <dbReference type="Proteomes" id="UP000736335"/>
    </source>
</evidence>
<organism evidence="3 4">
    <name type="scientific">Thelephora terrestris</name>
    <dbReference type="NCBI Taxonomy" id="56493"/>
    <lineage>
        <taxon>Eukaryota</taxon>
        <taxon>Fungi</taxon>
        <taxon>Dikarya</taxon>
        <taxon>Basidiomycota</taxon>
        <taxon>Agaricomycotina</taxon>
        <taxon>Agaricomycetes</taxon>
        <taxon>Thelephorales</taxon>
        <taxon>Thelephoraceae</taxon>
        <taxon>Thelephora</taxon>
    </lineage>
</organism>
<evidence type="ECO:0000256" key="1">
    <source>
        <dbReference type="SAM" id="MobiDB-lite"/>
    </source>
</evidence>
<feature type="domain" description="Fungal-type protein kinase" evidence="2">
    <location>
        <begin position="432"/>
        <end position="674"/>
    </location>
</feature>
<sequence>MSSSTPHKPTSKQMASNHISSPIFSSSHTPRSQAVLKSLMEDEIADQTFRFNSSKLAQILSPKQLKDGAVPSEGFYGIDQYHCTVDEKAFGNALNELVAKPPSFSSVTRAAEQACYESLAKFLTQIVKACHKALDKHKDNKIPKRPERWYHDLEFVVGTQMMDGIEGAAVLKPDIVGGKGISKSGGHHWWKPLAGQPACQVMLPVEVKNCWRKLVAQAATYARSLFDANPMRVFALILGFNHEKNQLRFLVFHRGGLAASEPCDLTEKDRFEDMARLFLTLATWRTAAEAGFITCGNDTTHLLPVNKHSQQHVRATVEKILFRSLCVRGRMTQVFLLRPESATPAGPETPEQKELRPSVQSVVGLRRSVRLAEKPEPTNTSQEKRKSTLSKVREQVKGERVQTVPSADLKSFTPFNFQCSDGSPILSDLTETVVLKTSWPSIDRRKNETDMFKDCGGHYGVMPHVSSYEVTGEDCEPISNFLFFPNEDEIKDHHWPLFDSPPPKTLDVRTYQQCIFNSCGKALTTAENPRQLTCGLRDCILGWLSVYLCGYLHRDPSLGNVLLAPGENKEGFKIPDVFLEHVSSLPNGPAEEIRQLLVKVQELVVSLGVSTQATAVITDGDLSIPWKTYWDVDRRSAKSGTPEFMSRALLDTPGEYLHSPVDDLESFFWVALWSVLFNKTSGEESGVEGPARQALTKNNKDLGIRQFGYLEGVEQRNQATQRFQAVIQDWWKKVEPLSEQWRREVFIKRPRDADAKYYLPHFHRFALRGVVDVLEVLEKHWKDGEIGWSSWSRP</sequence>
<feature type="domain" description="Fungal-type protein kinase" evidence="2">
    <location>
        <begin position="202"/>
        <end position="338"/>
    </location>
</feature>
<dbReference type="OrthoDB" id="3182677at2759"/>
<dbReference type="InterPro" id="IPR040976">
    <property type="entry name" value="Pkinase_fungal"/>
</dbReference>
<reference evidence="3" key="1">
    <citation type="journal article" date="2020" name="Nat. Commun.">
        <title>Large-scale genome sequencing of mycorrhizal fungi provides insights into the early evolution of symbiotic traits.</title>
        <authorList>
            <person name="Miyauchi S."/>
            <person name="Kiss E."/>
            <person name="Kuo A."/>
            <person name="Drula E."/>
            <person name="Kohler A."/>
            <person name="Sanchez-Garcia M."/>
            <person name="Morin E."/>
            <person name="Andreopoulos B."/>
            <person name="Barry K.W."/>
            <person name="Bonito G."/>
            <person name="Buee M."/>
            <person name="Carver A."/>
            <person name="Chen C."/>
            <person name="Cichocki N."/>
            <person name="Clum A."/>
            <person name="Culley D."/>
            <person name="Crous P.W."/>
            <person name="Fauchery L."/>
            <person name="Girlanda M."/>
            <person name="Hayes R.D."/>
            <person name="Keri Z."/>
            <person name="LaButti K."/>
            <person name="Lipzen A."/>
            <person name="Lombard V."/>
            <person name="Magnuson J."/>
            <person name="Maillard F."/>
            <person name="Murat C."/>
            <person name="Nolan M."/>
            <person name="Ohm R.A."/>
            <person name="Pangilinan J."/>
            <person name="Pereira M.F."/>
            <person name="Perotto S."/>
            <person name="Peter M."/>
            <person name="Pfister S."/>
            <person name="Riley R."/>
            <person name="Sitrit Y."/>
            <person name="Stielow J.B."/>
            <person name="Szollosi G."/>
            <person name="Zifcakova L."/>
            <person name="Stursova M."/>
            <person name="Spatafora J.W."/>
            <person name="Tedersoo L."/>
            <person name="Vaario L.M."/>
            <person name="Yamada A."/>
            <person name="Yan M."/>
            <person name="Wang P."/>
            <person name="Xu J."/>
            <person name="Bruns T."/>
            <person name="Baldrian P."/>
            <person name="Vilgalys R."/>
            <person name="Dunand C."/>
            <person name="Henrissat B."/>
            <person name="Grigoriev I.V."/>
            <person name="Hibbett D."/>
            <person name="Nagy L.G."/>
            <person name="Martin F.M."/>
        </authorList>
    </citation>
    <scope>NUCLEOTIDE SEQUENCE</scope>
    <source>
        <strain evidence="3">UH-Tt-Lm1</strain>
    </source>
</reference>
<evidence type="ECO:0000259" key="2">
    <source>
        <dbReference type="Pfam" id="PF17667"/>
    </source>
</evidence>
<evidence type="ECO:0000313" key="3">
    <source>
        <dbReference type="EMBL" id="KAF9778744.1"/>
    </source>
</evidence>
<dbReference type="Pfam" id="PF17667">
    <property type="entry name" value="Pkinase_fungal"/>
    <property type="match status" value="2"/>
</dbReference>
<comment type="caution">
    <text evidence="3">The sequence shown here is derived from an EMBL/GenBank/DDBJ whole genome shotgun (WGS) entry which is preliminary data.</text>
</comment>
<keyword evidence="4" id="KW-1185">Reference proteome</keyword>
<feature type="compositionally biased region" description="Low complexity" evidence="1">
    <location>
        <begin position="16"/>
        <end position="28"/>
    </location>
</feature>
<protein>
    <recommendedName>
        <fullName evidence="2">Fungal-type protein kinase domain-containing protein</fullName>
    </recommendedName>
</protein>
<name>A0A9P6H453_9AGAM</name>
<feature type="compositionally biased region" description="Polar residues" evidence="1">
    <location>
        <begin position="1"/>
        <end position="15"/>
    </location>
</feature>
<reference evidence="3" key="2">
    <citation type="submission" date="2020-11" db="EMBL/GenBank/DDBJ databases">
        <authorList>
            <consortium name="DOE Joint Genome Institute"/>
            <person name="Kuo A."/>
            <person name="Miyauchi S."/>
            <person name="Kiss E."/>
            <person name="Drula E."/>
            <person name="Kohler A."/>
            <person name="Sanchez-Garcia M."/>
            <person name="Andreopoulos B."/>
            <person name="Barry K.W."/>
            <person name="Bonito G."/>
            <person name="Buee M."/>
            <person name="Carver A."/>
            <person name="Chen C."/>
            <person name="Cichocki N."/>
            <person name="Clum A."/>
            <person name="Culley D."/>
            <person name="Crous P.W."/>
            <person name="Fauchery L."/>
            <person name="Girlanda M."/>
            <person name="Hayes R."/>
            <person name="Keri Z."/>
            <person name="Labutti K."/>
            <person name="Lipzen A."/>
            <person name="Lombard V."/>
            <person name="Magnuson J."/>
            <person name="Maillard F."/>
            <person name="Morin E."/>
            <person name="Murat C."/>
            <person name="Nolan M."/>
            <person name="Ohm R."/>
            <person name="Pangilinan J."/>
            <person name="Pereira M."/>
            <person name="Perotto S."/>
            <person name="Peter M."/>
            <person name="Riley R."/>
            <person name="Sitrit Y."/>
            <person name="Stielow B."/>
            <person name="Szollosi G."/>
            <person name="Zifcakova L."/>
            <person name="Stursova M."/>
            <person name="Spatafora J.W."/>
            <person name="Tedersoo L."/>
            <person name="Vaario L.-M."/>
            <person name="Yamada A."/>
            <person name="Yan M."/>
            <person name="Wang P."/>
            <person name="Xu J."/>
            <person name="Bruns T."/>
            <person name="Baldrian P."/>
            <person name="Vilgalys R."/>
            <person name="Henrissat B."/>
            <person name="Grigoriev I.V."/>
            <person name="Hibbett D."/>
            <person name="Nagy L.G."/>
            <person name="Martin F.M."/>
        </authorList>
    </citation>
    <scope>NUCLEOTIDE SEQUENCE</scope>
    <source>
        <strain evidence="3">UH-Tt-Lm1</strain>
    </source>
</reference>
<dbReference type="PANTHER" id="PTHR38248">
    <property type="entry name" value="FUNK1 6"/>
    <property type="match status" value="1"/>
</dbReference>
<proteinExistence type="predicted"/>
<dbReference type="PANTHER" id="PTHR38248:SF2">
    <property type="entry name" value="FUNK1 11"/>
    <property type="match status" value="1"/>
</dbReference>
<feature type="compositionally biased region" description="Basic and acidic residues" evidence="1">
    <location>
        <begin position="370"/>
        <end position="400"/>
    </location>
</feature>
<gene>
    <name evidence="3" type="ORF">BJ322DRAFT_1092398</name>
</gene>
<feature type="region of interest" description="Disordered" evidence="1">
    <location>
        <begin position="1"/>
        <end position="28"/>
    </location>
</feature>
<accession>A0A9P6H453</accession>
<feature type="region of interest" description="Disordered" evidence="1">
    <location>
        <begin position="338"/>
        <end position="400"/>
    </location>
</feature>